<dbReference type="Proteomes" id="UP000022082">
    <property type="component" value="Unassembled WGS sequence"/>
</dbReference>
<dbReference type="SMR" id="A0A016AP14"/>
<protein>
    <submittedName>
        <fullName evidence="5">Hsp70 family protein</fullName>
    </submittedName>
</protein>
<proteinExistence type="inferred from homology"/>
<dbReference type="AlphaFoldDB" id="A0A016AP14"/>
<evidence type="ECO:0000313" key="6">
    <source>
        <dbReference type="Proteomes" id="UP000022082"/>
    </source>
</evidence>
<dbReference type="PROSITE" id="PS00329">
    <property type="entry name" value="HSP70_2"/>
    <property type="match status" value="1"/>
</dbReference>
<dbReference type="Gene3D" id="2.60.34.10">
    <property type="entry name" value="Substrate Binding Domain Of DNAk, Chain A, domain 1"/>
    <property type="match status" value="1"/>
</dbReference>
<dbReference type="RefSeq" id="WP_005775379.1">
    <property type="nucleotide sequence ID" value="NZ_JGDJ01000146.1"/>
</dbReference>
<dbReference type="Gene3D" id="3.30.420.40">
    <property type="match status" value="2"/>
</dbReference>
<organism evidence="5 6">
    <name type="scientific">Bacteroides fragilis str. S36L11</name>
    <dbReference type="NCBI Taxonomy" id="1339327"/>
    <lineage>
        <taxon>Bacteria</taxon>
        <taxon>Pseudomonadati</taxon>
        <taxon>Bacteroidota</taxon>
        <taxon>Bacteroidia</taxon>
        <taxon>Bacteroidales</taxon>
        <taxon>Bacteroidaceae</taxon>
        <taxon>Bacteroides</taxon>
    </lineage>
</organism>
<evidence type="ECO:0000256" key="4">
    <source>
        <dbReference type="RuleBase" id="RU003322"/>
    </source>
</evidence>
<dbReference type="GO" id="GO:0005524">
    <property type="term" value="F:ATP binding"/>
    <property type="evidence" value="ECO:0007669"/>
    <property type="project" value="UniProtKB-KW"/>
</dbReference>
<keyword evidence="3 4" id="KW-0067">ATP-binding</keyword>
<dbReference type="InterPro" id="IPR043129">
    <property type="entry name" value="ATPase_NBD"/>
</dbReference>
<accession>A0A016AP14</accession>
<gene>
    <name evidence="5" type="ORF">M136_0606</name>
</gene>
<sequence length="529" mass="58629">MDNTRSVYGIDLGTTYSCIAQVDKFDQAIVLRNFEGDATTPSAVYFEDMDHVVVGKEAKGMLATEPTKTAVFIKRHIGVDDSFDKNTNEFPYHYDPTEISAFILKKLVKDANDLGDNPEPIKDVVITCPAYFGTKERMQTKQAGEIAGLNVLSIINEPTAAAISYGVKTDQKKTVLVYDLGGGTFDVTLINVNGGAIKVIATGGDHHLGGVDWDTALAEYMLAAFNEQNNTSYSFEDRLDLKYELLLLAEDKKKVLTAKQTAKATYQYEGNSARIEISRELFNSLTERKLDETIDATKKVIAIAKEKGYNNIDEILLVGGSSRMPQIKERVDKEFNCDAKLTDPDECVAKGAAIYAMNAAYSQAVRDYEEGESDDKPAPLRGDRTTVVNVTSKTYGTDVIIEGQSMVQNLIFANSSLPTKRIETFTTSIPNQRGVSVKVFESDFTNMETESIVEERFCTLIDDHTLKLSKDWPQGTQISVTYQIDQEGILHGLAYVENDKLEFDLKITGVKCEEELRKSKAIIDKASVE</sequence>
<comment type="caution">
    <text evidence="5">The sequence shown here is derived from an EMBL/GenBank/DDBJ whole genome shotgun (WGS) entry which is preliminary data.</text>
</comment>
<dbReference type="Pfam" id="PF00012">
    <property type="entry name" value="HSP70"/>
    <property type="match status" value="1"/>
</dbReference>
<evidence type="ECO:0000313" key="5">
    <source>
        <dbReference type="EMBL" id="EXZ30071.1"/>
    </source>
</evidence>
<keyword evidence="2 4" id="KW-0547">Nucleotide-binding</keyword>
<dbReference type="PRINTS" id="PR00301">
    <property type="entry name" value="HEATSHOCK70"/>
</dbReference>
<dbReference type="InterPro" id="IPR013126">
    <property type="entry name" value="Hsp_70_fam"/>
</dbReference>
<evidence type="ECO:0000256" key="2">
    <source>
        <dbReference type="ARBA" id="ARBA00022741"/>
    </source>
</evidence>
<comment type="similarity">
    <text evidence="1 4">Belongs to the heat shock protein 70 family.</text>
</comment>
<dbReference type="PROSITE" id="PS00297">
    <property type="entry name" value="HSP70_1"/>
    <property type="match status" value="1"/>
</dbReference>
<dbReference type="InterPro" id="IPR029047">
    <property type="entry name" value="HSP70_peptide-bd_sf"/>
</dbReference>
<dbReference type="SUPFAM" id="SSF100920">
    <property type="entry name" value="Heat shock protein 70kD (HSP70), peptide-binding domain"/>
    <property type="match status" value="1"/>
</dbReference>
<evidence type="ECO:0000256" key="1">
    <source>
        <dbReference type="ARBA" id="ARBA00007381"/>
    </source>
</evidence>
<dbReference type="PROSITE" id="PS01036">
    <property type="entry name" value="HSP70_3"/>
    <property type="match status" value="1"/>
</dbReference>
<dbReference type="Gene3D" id="3.90.640.10">
    <property type="entry name" value="Actin, Chain A, domain 4"/>
    <property type="match status" value="1"/>
</dbReference>
<evidence type="ECO:0000256" key="3">
    <source>
        <dbReference type="ARBA" id="ARBA00022840"/>
    </source>
</evidence>
<dbReference type="EMBL" id="JGDJ01000146">
    <property type="protein sequence ID" value="EXZ30071.1"/>
    <property type="molecule type" value="Genomic_DNA"/>
</dbReference>
<dbReference type="SUPFAM" id="SSF53067">
    <property type="entry name" value="Actin-like ATPase domain"/>
    <property type="match status" value="1"/>
</dbReference>
<dbReference type="PANTHER" id="PTHR19375">
    <property type="entry name" value="HEAT SHOCK PROTEIN 70KDA"/>
    <property type="match status" value="1"/>
</dbReference>
<dbReference type="InterPro" id="IPR018181">
    <property type="entry name" value="Heat_shock_70_CS"/>
</dbReference>
<dbReference type="GeneID" id="60369805"/>
<dbReference type="PATRIC" id="fig|1339327.3.peg.1267"/>
<name>A0A016AP14_BACFG</name>
<reference evidence="5 6" key="1">
    <citation type="submission" date="2014-02" db="EMBL/GenBank/DDBJ databases">
        <authorList>
            <person name="Sears C."/>
            <person name="Carroll K."/>
            <person name="Sack B.R."/>
            <person name="Qadri F."/>
            <person name="Myers L.L."/>
            <person name="Chung G.-T."/>
            <person name="Escheverria P."/>
            <person name="Fraser C.M."/>
            <person name="Sadzewicz L."/>
            <person name="Shefchek K.A."/>
            <person name="Tallon L."/>
            <person name="Das S.P."/>
            <person name="Daugherty S."/>
            <person name="Mongodin E.F."/>
        </authorList>
    </citation>
    <scope>NUCLEOTIDE SEQUENCE [LARGE SCALE GENOMIC DNA]</scope>
    <source>
        <strain evidence="5 6">S36L11</strain>
    </source>
</reference>
<dbReference type="CDD" id="cd24029">
    <property type="entry name" value="ASKHA_NBD_HSP70_DnaK_HscA_HscC"/>
    <property type="match status" value="1"/>
</dbReference>
<dbReference type="GO" id="GO:0140662">
    <property type="term" value="F:ATP-dependent protein folding chaperone"/>
    <property type="evidence" value="ECO:0007669"/>
    <property type="project" value="InterPro"/>
</dbReference>